<dbReference type="Pfam" id="PF02875">
    <property type="entry name" value="Mur_ligase_C"/>
    <property type="match status" value="1"/>
</dbReference>
<keyword evidence="7" id="KW-1185">Reference proteome</keyword>
<dbReference type="InterPro" id="IPR036565">
    <property type="entry name" value="Mur-like_cat_sf"/>
</dbReference>
<keyword evidence="1 6" id="KW-0436">Ligase</keyword>
<gene>
    <name evidence="6" type="ORF">ACFQDL_05210</name>
</gene>
<evidence type="ECO:0000259" key="4">
    <source>
        <dbReference type="Pfam" id="PF02875"/>
    </source>
</evidence>
<organism evidence="6 7">
    <name type="scientific">Marinobacterium aestuariivivens</name>
    <dbReference type="NCBI Taxonomy" id="1698799"/>
    <lineage>
        <taxon>Bacteria</taxon>
        <taxon>Pseudomonadati</taxon>
        <taxon>Pseudomonadota</taxon>
        <taxon>Gammaproteobacteria</taxon>
        <taxon>Oceanospirillales</taxon>
        <taxon>Oceanospirillaceae</taxon>
        <taxon>Marinobacterium</taxon>
    </lineage>
</organism>
<evidence type="ECO:0000259" key="5">
    <source>
        <dbReference type="Pfam" id="PF08245"/>
    </source>
</evidence>
<dbReference type="EMBL" id="JBHSWE010000001">
    <property type="protein sequence ID" value="MFC6669560.1"/>
    <property type="molecule type" value="Genomic_DNA"/>
</dbReference>
<accession>A0ABW1ZWI6</accession>
<dbReference type="Proteomes" id="UP001596422">
    <property type="component" value="Unassembled WGS sequence"/>
</dbReference>
<dbReference type="PANTHER" id="PTHR43024:SF1">
    <property type="entry name" value="UDP-N-ACETYLMURAMOYL-TRIPEPTIDE--D-ALANYL-D-ALANINE LIGASE"/>
    <property type="match status" value="1"/>
</dbReference>
<dbReference type="RefSeq" id="WP_379908114.1">
    <property type="nucleotide sequence ID" value="NZ_JBHSWE010000001.1"/>
</dbReference>
<evidence type="ECO:0000313" key="6">
    <source>
        <dbReference type="EMBL" id="MFC6669560.1"/>
    </source>
</evidence>
<dbReference type="PANTHER" id="PTHR43024">
    <property type="entry name" value="UDP-N-ACETYLMURAMOYL-TRIPEPTIDE--D-ALANYL-D-ALANINE LIGASE"/>
    <property type="match status" value="1"/>
</dbReference>
<feature type="domain" description="Mur ligase C-terminal" evidence="4">
    <location>
        <begin position="118"/>
        <end position="241"/>
    </location>
</feature>
<protein>
    <submittedName>
        <fullName evidence="6">Glutamate ligase domain-containing protein</fullName>
    </submittedName>
</protein>
<evidence type="ECO:0000313" key="7">
    <source>
        <dbReference type="Proteomes" id="UP001596422"/>
    </source>
</evidence>
<dbReference type="SUPFAM" id="SSF53244">
    <property type="entry name" value="MurD-like peptide ligases, peptide-binding domain"/>
    <property type="match status" value="1"/>
</dbReference>
<evidence type="ECO:0000256" key="2">
    <source>
        <dbReference type="ARBA" id="ARBA00022741"/>
    </source>
</evidence>
<dbReference type="InterPro" id="IPR051046">
    <property type="entry name" value="MurCDEF_CellWall_CoF430Synth"/>
</dbReference>
<evidence type="ECO:0000256" key="1">
    <source>
        <dbReference type="ARBA" id="ARBA00022598"/>
    </source>
</evidence>
<name>A0ABW1ZWI6_9GAMM</name>
<evidence type="ECO:0000256" key="3">
    <source>
        <dbReference type="ARBA" id="ARBA00022840"/>
    </source>
</evidence>
<dbReference type="InterPro" id="IPR036615">
    <property type="entry name" value="Mur_ligase_C_dom_sf"/>
</dbReference>
<dbReference type="InterPro" id="IPR013221">
    <property type="entry name" value="Mur_ligase_cen"/>
</dbReference>
<keyword evidence="2" id="KW-0547">Nucleotide-binding</keyword>
<sequence length="255" mass="26678">MRAKGEIFNGLAGDGTAIVNADDAHAGVWLTQLAGRRVLRFGLERQNVEVSARELHHLDSGCYGFDLAVGPQRVPVRLQVLGRHNVANALAAAAAATAVGLEPAPIAEGLGRFEAVNGRMKPLSGLAGCRLIDDSYNANPASVRAAIEVLAGLPGVHALALGDMAELGADSADQHAGIGIHAAKKGIDHFFGVGPLSREAVRAYRAAGGIDGRAFDDREQLIDYLKTKVHADLTLLVKGSRSAAMERVVKGLMEA</sequence>
<dbReference type="Pfam" id="PF08245">
    <property type="entry name" value="Mur_ligase_M"/>
    <property type="match status" value="1"/>
</dbReference>
<feature type="domain" description="Mur ligase central" evidence="5">
    <location>
        <begin position="1"/>
        <end position="96"/>
    </location>
</feature>
<dbReference type="InterPro" id="IPR004101">
    <property type="entry name" value="Mur_ligase_C"/>
</dbReference>
<proteinExistence type="predicted"/>
<comment type="caution">
    <text evidence="6">The sequence shown here is derived from an EMBL/GenBank/DDBJ whole genome shotgun (WGS) entry which is preliminary data.</text>
</comment>
<dbReference type="Gene3D" id="3.90.190.20">
    <property type="entry name" value="Mur ligase, C-terminal domain"/>
    <property type="match status" value="1"/>
</dbReference>
<keyword evidence="3" id="KW-0067">ATP-binding</keyword>
<dbReference type="SUPFAM" id="SSF53623">
    <property type="entry name" value="MurD-like peptide ligases, catalytic domain"/>
    <property type="match status" value="1"/>
</dbReference>
<dbReference type="Gene3D" id="3.40.1190.10">
    <property type="entry name" value="Mur-like, catalytic domain"/>
    <property type="match status" value="1"/>
</dbReference>
<reference evidence="7" key="1">
    <citation type="journal article" date="2019" name="Int. J. Syst. Evol. Microbiol.">
        <title>The Global Catalogue of Microorganisms (GCM) 10K type strain sequencing project: providing services to taxonomists for standard genome sequencing and annotation.</title>
        <authorList>
            <consortium name="The Broad Institute Genomics Platform"/>
            <consortium name="The Broad Institute Genome Sequencing Center for Infectious Disease"/>
            <person name="Wu L."/>
            <person name="Ma J."/>
        </authorList>
    </citation>
    <scope>NUCLEOTIDE SEQUENCE [LARGE SCALE GENOMIC DNA]</scope>
    <source>
        <strain evidence="7">NBRC 111756</strain>
    </source>
</reference>
<dbReference type="GO" id="GO:0016874">
    <property type="term" value="F:ligase activity"/>
    <property type="evidence" value="ECO:0007669"/>
    <property type="project" value="UniProtKB-KW"/>
</dbReference>